<gene>
    <name evidence="4" type="primary">Slco1c1_2</name>
    <name evidence="4" type="ORF">LARSMI_R01765</name>
</gene>
<evidence type="ECO:0000256" key="2">
    <source>
        <dbReference type="ARBA" id="ARBA00023157"/>
    </source>
</evidence>
<dbReference type="GO" id="GO:0006811">
    <property type="term" value="P:monoatomic ion transport"/>
    <property type="evidence" value="ECO:0007669"/>
    <property type="project" value="UniProtKB-KW"/>
</dbReference>
<keyword evidence="3" id="KW-0406">Ion transport</keyword>
<keyword evidence="5" id="KW-1185">Reference proteome</keyword>
<protein>
    <recommendedName>
        <fullName evidence="3">Solute carrier organic anion transporter family member</fullName>
    </recommendedName>
</protein>
<dbReference type="PANTHER" id="PTHR11388:SF89">
    <property type="entry name" value="SOLUTE CARRIER ORGANIC ANION TRANSPORTER FAMILY MEMBER 1B3"/>
    <property type="match status" value="1"/>
</dbReference>
<dbReference type="Proteomes" id="UP000620207">
    <property type="component" value="Unassembled WGS sequence"/>
</dbReference>
<dbReference type="GO" id="GO:0015125">
    <property type="term" value="F:bile acid transmembrane transporter activity"/>
    <property type="evidence" value="ECO:0007669"/>
    <property type="project" value="TreeGrafter"/>
</dbReference>
<feature type="transmembrane region" description="Helical" evidence="3">
    <location>
        <begin position="46"/>
        <end position="67"/>
    </location>
</feature>
<comment type="subcellular location">
    <subcellularLocation>
        <location evidence="3">Cell membrane</location>
        <topology evidence="3">Multi-pass membrane protein</topology>
    </subcellularLocation>
    <subcellularLocation>
        <location evidence="1">Membrane</location>
        <topology evidence="1">Multi-pass membrane protein</topology>
    </subcellularLocation>
</comment>
<evidence type="ECO:0000313" key="4">
    <source>
        <dbReference type="EMBL" id="NXX08444.1"/>
    </source>
</evidence>
<keyword evidence="3" id="KW-0472">Membrane</keyword>
<dbReference type="Gene3D" id="1.20.1250.20">
    <property type="entry name" value="MFS general substrate transporter like domains"/>
    <property type="match status" value="1"/>
</dbReference>
<dbReference type="GO" id="GO:0016323">
    <property type="term" value="C:basolateral plasma membrane"/>
    <property type="evidence" value="ECO:0007669"/>
    <property type="project" value="TreeGrafter"/>
</dbReference>
<dbReference type="EMBL" id="WAAC01021897">
    <property type="protein sequence ID" value="NXX08444.1"/>
    <property type="molecule type" value="Genomic_DNA"/>
</dbReference>
<keyword evidence="2" id="KW-1015">Disulfide bond</keyword>
<evidence type="ECO:0000256" key="3">
    <source>
        <dbReference type="RuleBase" id="RU362056"/>
    </source>
</evidence>
<evidence type="ECO:0000313" key="5">
    <source>
        <dbReference type="Proteomes" id="UP000620207"/>
    </source>
</evidence>
<dbReference type="NCBIfam" id="TIGR00805">
    <property type="entry name" value="oat"/>
    <property type="match status" value="1"/>
</dbReference>
<feature type="non-terminal residue" evidence="4">
    <location>
        <position position="278"/>
    </location>
</feature>
<dbReference type="Pfam" id="PF03137">
    <property type="entry name" value="OATP"/>
    <property type="match status" value="1"/>
</dbReference>
<dbReference type="InterPro" id="IPR004156">
    <property type="entry name" value="OATP"/>
</dbReference>
<dbReference type="SUPFAM" id="SSF103473">
    <property type="entry name" value="MFS general substrate transporter"/>
    <property type="match status" value="1"/>
</dbReference>
<dbReference type="PANTHER" id="PTHR11388">
    <property type="entry name" value="ORGANIC ANION TRANSPORTER"/>
    <property type="match status" value="1"/>
</dbReference>
<dbReference type="InterPro" id="IPR036259">
    <property type="entry name" value="MFS_trans_sf"/>
</dbReference>
<feature type="non-terminal residue" evidence="4">
    <location>
        <position position="1"/>
    </location>
</feature>
<reference evidence="4" key="1">
    <citation type="submission" date="2020-02" db="EMBL/GenBank/DDBJ databases">
        <title>Bird 10,000 Genomes (B10K) Project - Family phase.</title>
        <authorList>
            <person name="Zhang G."/>
        </authorList>
    </citation>
    <scope>NUCLEOTIDE SEQUENCE</scope>
    <source>
        <strain evidence="4">B10K-DU-002-28</strain>
        <tissue evidence="4">Muscle</tissue>
    </source>
</reference>
<accession>A0A852GY17</accession>
<feature type="transmembrane region" description="Helical" evidence="3">
    <location>
        <begin position="211"/>
        <end position="232"/>
    </location>
</feature>
<proteinExistence type="inferred from homology"/>
<feature type="transmembrane region" description="Helical" evidence="3">
    <location>
        <begin position="97"/>
        <end position="120"/>
    </location>
</feature>
<organism evidence="4 5">
    <name type="scientific">Larus smithsonianus</name>
    <name type="common">American herring gull</name>
    <dbReference type="NCBI Taxonomy" id="243888"/>
    <lineage>
        <taxon>Eukaryota</taxon>
        <taxon>Metazoa</taxon>
        <taxon>Chordata</taxon>
        <taxon>Craniata</taxon>
        <taxon>Vertebrata</taxon>
        <taxon>Euteleostomi</taxon>
        <taxon>Archelosauria</taxon>
        <taxon>Archosauria</taxon>
        <taxon>Dinosauria</taxon>
        <taxon>Saurischia</taxon>
        <taxon>Theropoda</taxon>
        <taxon>Coelurosauria</taxon>
        <taxon>Aves</taxon>
        <taxon>Neognathae</taxon>
        <taxon>Neoaves</taxon>
        <taxon>Charadriiformes</taxon>
        <taxon>Laridae</taxon>
        <taxon>Larus</taxon>
    </lineage>
</organism>
<keyword evidence="3" id="KW-0812">Transmembrane</keyword>
<dbReference type="AlphaFoldDB" id="A0A852GY17"/>
<evidence type="ECO:0000256" key="1">
    <source>
        <dbReference type="ARBA" id="ARBA00004141"/>
    </source>
</evidence>
<comment type="caution">
    <text evidence="3">Lacks conserved residue(s) required for the propagation of feature annotation.</text>
</comment>
<comment type="similarity">
    <text evidence="3">Belongs to the organo anion transporter (TC 2.A.60) family.</text>
</comment>
<keyword evidence="3" id="KW-1133">Transmembrane helix</keyword>
<dbReference type="GO" id="GO:0043252">
    <property type="term" value="P:sodium-independent organic anion transport"/>
    <property type="evidence" value="ECO:0007669"/>
    <property type="project" value="TreeGrafter"/>
</dbReference>
<keyword evidence="3" id="KW-0813">Transport</keyword>
<feature type="transmembrane region" description="Helical" evidence="3">
    <location>
        <begin position="172"/>
        <end position="191"/>
    </location>
</feature>
<dbReference type="GO" id="GO:0015347">
    <property type="term" value="F:sodium-independent organic anion transmembrane transporter activity"/>
    <property type="evidence" value="ECO:0007669"/>
    <property type="project" value="TreeGrafter"/>
</dbReference>
<name>A0A852GY17_9CHAR</name>
<sequence length="278" mass="30958">AGCEKEPSSYMWIYILLGNMLRGIGETPITPLGISYLDDFAKEEDVPVYVACLHTIAMLGPMFGFLLGSLCAKLYVDIGFVDLGSITITPQDSRWVGAWWLGFLIAGVTNFLAAVPFCFLPKSLKKPEEANNGKTSLDYSTVITPRIFQSQLIYPFLSDFYTSLKKVLSNRMYFTLLCCSVLQFSSFIGFLTYKPKYMEQQYGQSTSKSNFLIGLTSLPPVSIGIFLGGLILKKYKMSIIGATKFAFIMSFLAYTITLLHFFVGCENHVVAGMTVSYE</sequence>
<comment type="caution">
    <text evidence="4">The sequence shown here is derived from an EMBL/GenBank/DDBJ whole genome shotgun (WGS) entry which is preliminary data.</text>
</comment>
<feature type="transmembrane region" description="Helical" evidence="3">
    <location>
        <begin position="244"/>
        <end position="263"/>
    </location>
</feature>